<dbReference type="Pfam" id="PF26639">
    <property type="entry name" value="Het-6_barrel"/>
    <property type="match status" value="1"/>
</dbReference>
<dbReference type="PANTHER" id="PTHR24148">
    <property type="entry name" value="ANKYRIN REPEAT DOMAIN-CONTAINING PROTEIN 39 HOMOLOG-RELATED"/>
    <property type="match status" value="1"/>
</dbReference>
<dbReference type="OMA" id="INTEMRE"/>
<accession>A0A9Q8LDZ7</accession>
<dbReference type="Proteomes" id="UP000756132">
    <property type="component" value="Chromosome 3"/>
</dbReference>
<organism evidence="1 2">
    <name type="scientific">Passalora fulva</name>
    <name type="common">Tomato leaf mold</name>
    <name type="synonym">Cladosporium fulvum</name>
    <dbReference type="NCBI Taxonomy" id="5499"/>
    <lineage>
        <taxon>Eukaryota</taxon>
        <taxon>Fungi</taxon>
        <taxon>Dikarya</taxon>
        <taxon>Ascomycota</taxon>
        <taxon>Pezizomycotina</taxon>
        <taxon>Dothideomycetes</taxon>
        <taxon>Dothideomycetidae</taxon>
        <taxon>Mycosphaerellales</taxon>
        <taxon>Mycosphaerellaceae</taxon>
        <taxon>Fulvia</taxon>
    </lineage>
</organism>
<dbReference type="OrthoDB" id="3553147at2759"/>
<dbReference type="GeneID" id="71988658"/>
<keyword evidence="2" id="KW-1185">Reference proteome</keyword>
<dbReference type="InterPro" id="IPR052895">
    <property type="entry name" value="HetReg/Transcr_Mod"/>
</dbReference>
<proteinExistence type="predicted"/>
<evidence type="ECO:0008006" key="3">
    <source>
        <dbReference type="Google" id="ProtNLM"/>
    </source>
</evidence>
<evidence type="ECO:0000313" key="2">
    <source>
        <dbReference type="Proteomes" id="UP000756132"/>
    </source>
</evidence>
<dbReference type="PANTHER" id="PTHR24148:SF64">
    <property type="entry name" value="HETEROKARYON INCOMPATIBILITY DOMAIN-CONTAINING PROTEIN"/>
    <property type="match status" value="1"/>
</dbReference>
<protein>
    <recommendedName>
        <fullName evidence="3">Heterokaryon incompatibility domain-containing protein</fullName>
    </recommendedName>
</protein>
<gene>
    <name evidence="1" type="ORF">CLAFUR5_08780</name>
</gene>
<sequence length="486" mass="54526">MADIYGTTTHNLIWLGEEEPYTQSALSAICAIGEEIREETEDFALLRDMLYDENTYFRYLDSHLKAQYDTSALVSFLYLEWFSRLWVVQEAALSSRNTCCVGALNIGLDEILRVVGWLRHKWHHIADDIKDPVGSIFPLFNWADRQHGLFGSGLRSPEAMDLLIDLRAFHAFDRRDHVFAILGLLQKHTGSETPVALAADYNASLATVLHPATKYIVQEREHLEVLRFVTHRAVENNEDDIASWAPSQHVAWDGAVDTMGFQGLWHNASAGRKFVTQQLNDEPSILRTTGIAVDSVQNLGTVWRLASRRDYSIVQLIAEADALVAGTSAGVANRNAFAAMVLCAGTTESLTNYQEAEAGAACLAYTSLKEQWLALPDDELEPWAQYLSRNDKSATSFAQALANASHNRMVFKTTSRYVGLGPQTTRKDDIVAILYGSRWPVVLREFEQYPGDYEFVGTCYMYGIMNGEAVHEHEASGKEVETFRLR</sequence>
<dbReference type="EMBL" id="CP090165">
    <property type="protein sequence ID" value="UJO15640.1"/>
    <property type="molecule type" value="Genomic_DNA"/>
</dbReference>
<evidence type="ECO:0000313" key="1">
    <source>
        <dbReference type="EMBL" id="UJO15640.1"/>
    </source>
</evidence>
<dbReference type="RefSeq" id="XP_047760006.1">
    <property type="nucleotide sequence ID" value="XM_047907928.1"/>
</dbReference>
<name>A0A9Q8LDZ7_PASFU</name>
<reference evidence="1" key="2">
    <citation type="journal article" date="2022" name="Microb. Genom.">
        <title>A chromosome-scale genome assembly of the tomato pathogen Cladosporium fulvum reveals a compartmentalized genome architecture and the presence of a dispensable chromosome.</title>
        <authorList>
            <person name="Zaccaron A.Z."/>
            <person name="Chen L.H."/>
            <person name="Samaras A."/>
            <person name="Stergiopoulos I."/>
        </authorList>
    </citation>
    <scope>NUCLEOTIDE SEQUENCE</scope>
    <source>
        <strain evidence="1">Race5_Kim</strain>
    </source>
</reference>
<dbReference type="AlphaFoldDB" id="A0A9Q8LDZ7"/>
<reference evidence="1" key="1">
    <citation type="submission" date="2021-12" db="EMBL/GenBank/DDBJ databases">
        <authorList>
            <person name="Zaccaron A."/>
            <person name="Stergiopoulos I."/>
        </authorList>
    </citation>
    <scope>NUCLEOTIDE SEQUENCE</scope>
    <source>
        <strain evidence="1">Race5_Kim</strain>
    </source>
</reference>
<dbReference type="KEGG" id="ffu:CLAFUR5_08780"/>